<reference evidence="1 2" key="1">
    <citation type="submission" date="2019-07" db="EMBL/GenBank/DDBJ databases">
        <authorList>
            <person name="Jastrzebski P J."/>
            <person name="Paukszto L."/>
            <person name="Jastrzebski P J."/>
        </authorList>
    </citation>
    <scope>NUCLEOTIDE SEQUENCE [LARGE SCALE GENOMIC DNA]</scope>
    <source>
        <strain evidence="1 2">WMS-il1</strain>
    </source>
</reference>
<protein>
    <recommendedName>
        <fullName evidence="3">HTH_48 domain-containing protein</fullName>
    </recommendedName>
</protein>
<evidence type="ECO:0008006" key="3">
    <source>
        <dbReference type="Google" id="ProtNLM"/>
    </source>
</evidence>
<dbReference type="Proteomes" id="UP000321570">
    <property type="component" value="Unassembled WGS sequence"/>
</dbReference>
<gene>
    <name evidence="1" type="ORF">WMSIL1_LOCUS4034</name>
</gene>
<evidence type="ECO:0000313" key="2">
    <source>
        <dbReference type="Proteomes" id="UP000321570"/>
    </source>
</evidence>
<dbReference type="EMBL" id="CABIJS010000111">
    <property type="protein sequence ID" value="VUZ43375.1"/>
    <property type="molecule type" value="Genomic_DNA"/>
</dbReference>
<keyword evidence="2" id="KW-1185">Reference proteome</keyword>
<accession>A0A564Y7V3</accession>
<proteinExistence type="predicted"/>
<sequence length="63" mass="7377">MELMLWIKRSAEGGFLQTRNETRAECSEILNSEQLQFAIDENPTCTTRELIKTFHATHQMTYI</sequence>
<evidence type="ECO:0000313" key="1">
    <source>
        <dbReference type="EMBL" id="VUZ43375.1"/>
    </source>
</evidence>
<dbReference type="AlphaFoldDB" id="A0A564Y7V3"/>
<organism evidence="1 2">
    <name type="scientific">Hymenolepis diminuta</name>
    <name type="common">Rat tapeworm</name>
    <dbReference type="NCBI Taxonomy" id="6216"/>
    <lineage>
        <taxon>Eukaryota</taxon>
        <taxon>Metazoa</taxon>
        <taxon>Spiralia</taxon>
        <taxon>Lophotrochozoa</taxon>
        <taxon>Platyhelminthes</taxon>
        <taxon>Cestoda</taxon>
        <taxon>Eucestoda</taxon>
        <taxon>Cyclophyllidea</taxon>
        <taxon>Hymenolepididae</taxon>
        <taxon>Hymenolepis</taxon>
    </lineage>
</organism>
<name>A0A564Y7V3_HYMDI</name>